<evidence type="ECO:0000313" key="1">
    <source>
        <dbReference type="EMBL" id="MFD1399878.1"/>
    </source>
</evidence>
<organism evidence="1 2">
    <name type="scientific">Lacticaseibacillus suilingensis</name>
    <dbReference type="NCBI Taxonomy" id="2799577"/>
    <lineage>
        <taxon>Bacteria</taxon>
        <taxon>Bacillati</taxon>
        <taxon>Bacillota</taxon>
        <taxon>Bacilli</taxon>
        <taxon>Lactobacillales</taxon>
        <taxon>Lactobacillaceae</taxon>
        <taxon>Lacticaseibacillus</taxon>
    </lineage>
</organism>
<name>A0ABW4BK28_9LACO</name>
<evidence type="ECO:0008006" key="3">
    <source>
        <dbReference type="Google" id="ProtNLM"/>
    </source>
</evidence>
<accession>A0ABW4BK28</accession>
<proteinExistence type="predicted"/>
<reference evidence="2" key="1">
    <citation type="journal article" date="2019" name="Int. J. Syst. Evol. Microbiol.">
        <title>The Global Catalogue of Microorganisms (GCM) 10K type strain sequencing project: providing services to taxonomists for standard genome sequencing and annotation.</title>
        <authorList>
            <consortium name="The Broad Institute Genomics Platform"/>
            <consortium name="The Broad Institute Genome Sequencing Center for Infectious Disease"/>
            <person name="Wu L."/>
            <person name="Ma J."/>
        </authorList>
    </citation>
    <scope>NUCLEOTIDE SEQUENCE [LARGE SCALE GENOMIC DNA]</scope>
    <source>
        <strain evidence="2">CCM 9110</strain>
    </source>
</reference>
<gene>
    <name evidence="1" type="ORF">ACFQ41_11210</name>
</gene>
<sequence length="81" mass="8945">MAQEINVGETVDVTKSKQVPLSFTGTVEKLYANAALLTIDQFAKKDHETVEDLKHKTVVNYKDITKDGEAVQPPVTDDAKK</sequence>
<protein>
    <recommendedName>
        <fullName evidence="3">DUF2187 domain-containing protein</fullName>
    </recommendedName>
</protein>
<comment type="caution">
    <text evidence="1">The sequence shown here is derived from an EMBL/GenBank/DDBJ whole genome shotgun (WGS) entry which is preliminary data.</text>
</comment>
<dbReference type="EMBL" id="JBHTOA010000045">
    <property type="protein sequence ID" value="MFD1399878.1"/>
    <property type="molecule type" value="Genomic_DNA"/>
</dbReference>
<dbReference type="RefSeq" id="WP_204119542.1">
    <property type="nucleotide sequence ID" value="NZ_BOLV01000017.1"/>
</dbReference>
<evidence type="ECO:0000313" key="2">
    <source>
        <dbReference type="Proteomes" id="UP001597199"/>
    </source>
</evidence>
<dbReference type="Proteomes" id="UP001597199">
    <property type="component" value="Unassembled WGS sequence"/>
</dbReference>
<keyword evidence="2" id="KW-1185">Reference proteome</keyword>